<name>A0A8B6MBX5_METTU</name>
<comment type="caution">
    <text evidence="1">The sequence shown here is derived from an EMBL/GenBank/DDBJ whole genome shotgun (WGS) entry which is preliminary data.</text>
</comment>
<dbReference type="EMBL" id="CABFMQ020000131">
    <property type="protein sequence ID" value="VTZ52221.1"/>
    <property type="molecule type" value="Genomic_DNA"/>
</dbReference>
<sequence>MGSMAGPRSNPRDIVRSEKGHKIIQSLAKLRVSLVGFRQFDVCLSPLFGIHLDDIVERRGLG</sequence>
<gene>
    <name evidence="1" type="ORF">MPC4_70109</name>
</gene>
<evidence type="ECO:0000313" key="1">
    <source>
        <dbReference type="EMBL" id="VTZ52221.1"/>
    </source>
</evidence>
<accession>A0A8B6MBX5</accession>
<reference evidence="1 2" key="1">
    <citation type="submission" date="2019-05" db="EMBL/GenBank/DDBJ databases">
        <authorList>
            <person name="Farhan Ul Haque M."/>
        </authorList>
    </citation>
    <scope>NUCLEOTIDE SEQUENCE [LARGE SCALE GENOMIC DNA]</scope>
    <source>
        <strain evidence="1">2</strain>
    </source>
</reference>
<keyword evidence="2" id="KW-1185">Reference proteome</keyword>
<protein>
    <submittedName>
        <fullName evidence="1">Uncharacterized protein</fullName>
    </submittedName>
</protein>
<dbReference type="Proteomes" id="UP000485880">
    <property type="component" value="Unassembled WGS sequence"/>
</dbReference>
<dbReference type="AlphaFoldDB" id="A0A8B6MBX5"/>
<proteinExistence type="predicted"/>
<organism evidence="1 2">
    <name type="scientific">Methylocella tundrae</name>
    <dbReference type="NCBI Taxonomy" id="227605"/>
    <lineage>
        <taxon>Bacteria</taxon>
        <taxon>Pseudomonadati</taxon>
        <taxon>Pseudomonadota</taxon>
        <taxon>Alphaproteobacteria</taxon>
        <taxon>Hyphomicrobiales</taxon>
        <taxon>Beijerinckiaceae</taxon>
        <taxon>Methylocella</taxon>
    </lineage>
</organism>
<evidence type="ECO:0000313" key="2">
    <source>
        <dbReference type="Proteomes" id="UP000485880"/>
    </source>
</evidence>